<dbReference type="InterPro" id="IPR032675">
    <property type="entry name" value="LRR_dom_sf"/>
</dbReference>
<dbReference type="EMBL" id="SDMP01000018">
    <property type="protein sequence ID" value="RYQ96277.1"/>
    <property type="molecule type" value="Genomic_DNA"/>
</dbReference>
<protein>
    <recommendedName>
        <fullName evidence="1">FBD domain-containing protein</fullName>
    </recommendedName>
</protein>
<dbReference type="PANTHER" id="PTHR31900:SF32">
    <property type="entry name" value="F-BOX_RNI_FBD-LIKE DOMAIN PROTEIN"/>
    <property type="match status" value="1"/>
</dbReference>
<evidence type="ECO:0000259" key="1">
    <source>
        <dbReference type="SMART" id="SM00579"/>
    </source>
</evidence>
<dbReference type="PANTHER" id="PTHR31900">
    <property type="entry name" value="F-BOX/RNI SUPERFAMILY PROTEIN-RELATED"/>
    <property type="match status" value="1"/>
</dbReference>
<organism evidence="2 3">
    <name type="scientific">Arachis hypogaea</name>
    <name type="common">Peanut</name>
    <dbReference type="NCBI Taxonomy" id="3818"/>
    <lineage>
        <taxon>Eukaryota</taxon>
        <taxon>Viridiplantae</taxon>
        <taxon>Streptophyta</taxon>
        <taxon>Embryophyta</taxon>
        <taxon>Tracheophyta</taxon>
        <taxon>Spermatophyta</taxon>
        <taxon>Magnoliopsida</taxon>
        <taxon>eudicotyledons</taxon>
        <taxon>Gunneridae</taxon>
        <taxon>Pentapetalae</taxon>
        <taxon>rosids</taxon>
        <taxon>fabids</taxon>
        <taxon>Fabales</taxon>
        <taxon>Fabaceae</taxon>
        <taxon>Papilionoideae</taxon>
        <taxon>50 kb inversion clade</taxon>
        <taxon>dalbergioids sensu lato</taxon>
        <taxon>Dalbergieae</taxon>
        <taxon>Pterocarpus clade</taxon>
        <taxon>Arachis</taxon>
    </lineage>
</organism>
<name>A0A444Y2Y3_ARAHY</name>
<dbReference type="AlphaFoldDB" id="A0A444Y2Y3"/>
<dbReference type="SUPFAM" id="SSF81383">
    <property type="entry name" value="F-box domain"/>
    <property type="match status" value="1"/>
</dbReference>
<evidence type="ECO:0000313" key="3">
    <source>
        <dbReference type="Proteomes" id="UP000289738"/>
    </source>
</evidence>
<dbReference type="CDD" id="cd22160">
    <property type="entry name" value="F-box_AtFBL13-like"/>
    <property type="match status" value="1"/>
</dbReference>
<dbReference type="InterPro" id="IPR053781">
    <property type="entry name" value="F-box_AtFBL13-like"/>
</dbReference>
<comment type="caution">
    <text evidence="2">The sequence shown here is derived from an EMBL/GenBank/DDBJ whole genome shotgun (WGS) entry which is preliminary data.</text>
</comment>
<proteinExistence type="predicted"/>
<reference evidence="2 3" key="1">
    <citation type="submission" date="2019-01" db="EMBL/GenBank/DDBJ databases">
        <title>Sequencing of cultivated peanut Arachis hypogaea provides insights into genome evolution and oil improvement.</title>
        <authorList>
            <person name="Chen X."/>
        </authorList>
    </citation>
    <scope>NUCLEOTIDE SEQUENCE [LARGE SCALE GENOMIC DNA]</scope>
    <source>
        <strain evidence="3">cv. Fuhuasheng</strain>
        <tissue evidence="2">Leaves</tissue>
    </source>
</reference>
<keyword evidence="3" id="KW-1185">Reference proteome</keyword>
<dbReference type="Gene3D" id="3.80.10.10">
    <property type="entry name" value="Ribonuclease Inhibitor"/>
    <property type="match status" value="1"/>
</dbReference>
<gene>
    <name evidence="2" type="ORF">Ahy_B08g091971</name>
</gene>
<dbReference type="InterPro" id="IPR006566">
    <property type="entry name" value="FBD"/>
</dbReference>
<dbReference type="SMART" id="SM00579">
    <property type="entry name" value="FBD"/>
    <property type="match status" value="1"/>
</dbReference>
<dbReference type="Pfam" id="PF08387">
    <property type="entry name" value="FBD"/>
    <property type="match status" value="1"/>
</dbReference>
<dbReference type="OrthoDB" id="612216at2759"/>
<dbReference type="STRING" id="3818.A0A444Y2Y3"/>
<sequence>MDSSNQTQNIVIKETEETDSKDIISTLHESTLGQILSFLPTIEAIQTCVLSQRWIHVWKSITSLCFSDSLPCYGKILKKEQFVNFVNKVLLHHLANSSITNFSLCLTRYRYDSKQVSEWISTVLDRRIQKLHIQYAGKVQFSSHSFFKCDTLVQLVLKVRCTLNVPIYACFPNLRNLNISGVRLESESSIFSEDIVLNFPVLKVFEARACEWLTMQGISIQAPLLEKFSLELCYSSISNESCKSSIKIFAPCLKEFSYEGDLELDIILLDSSSVCDASIVIVVDEDKKVMMESLQFQAHKLLSQIHQVEQLKLLFYKVLMHSNDIFTHLPTFGRLTYLQLNEVTDEALSKLLHNSPILNTLVLLNGVSHDSNKDAMSYASSVPHCFLSSLRVFQFNGFNVHEHEISLVKFVMGNAAVLERMIISAAFWLRYSDIDMEKVKDNIFSFPKCCIRAIIEFSDVNGSSTCSGPHVKVV</sequence>
<feature type="domain" description="FBD" evidence="1">
    <location>
        <begin position="384"/>
        <end position="458"/>
    </location>
</feature>
<dbReference type="InterPro" id="IPR050232">
    <property type="entry name" value="FBL13/AtMIF1-like"/>
</dbReference>
<dbReference type="InterPro" id="IPR036047">
    <property type="entry name" value="F-box-like_dom_sf"/>
</dbReference>
<dbReference type="Proteomes" id="UP000289738">
    <property type="component" value="Chromosome B08"/>
</dbReference>
<evidence type="ECO:0000313" key="2">
    <source>
        <dbReference type="EMBL" id="RYQ96277.1"/>
    </source>
</evidence>
<accession>A0A444Y2Y3</accession>
<dbReference type="Gramene" id="arahy.Tifrunner.gnm2.ann2.Ah18g230900.1">
    <property type="protein sequence ID" value="arahy.Tifrunner.gnm2.ann2.Ah18g230900.1-CDS"/>
    <property type="gene ID" value="arahy.Tifrunner.gnm2.ann2.Ah18g230900"/>
</dbReference>